<evidence type="ECO:0000313" key="4">
    <source>
        <dbReference type="Proteomes" id="UP000791080"/>
    </source>
</evidence>
<accession>A0ABT1JKX6</accession>
<protein>
    <submittedName>
        <fullName evidence="3">Phosphoglycerate mutase</fullName>
    </submittedName>
</protein>
<dbReference type="InterPro" id="IPR013078">
    <property type="entry name" value="His_Pase_superF_clade-1"/>
</dbReference>
<organism evidence="3 4">
    <name type="scientific">Actinoalloteichus caeruleus DSM 43889</name>
    <dbReference type="NCBI Taxonomy" id="1120930"/>
    <lineage>
        <taxon>Bacteria</taxon>
        <taxon>Bacillati</taxon>
        <taxon>Actinomycetota</taxon>
        <taxon>Actinomycetes</taxon>
        <taxon>Pseudonocardiales</taxon>
        <taxon>Pseudonocardiaceae</taxon>
        <taxon>Actinoalloteichus</taxon>
        <taxon>Actinoalloteichus cyanogriseus</taxon>
    </lineage>
</organism>
<keyword evidence="2" id="KW-0413">Isomerase</keyword>
<dbReference type="PANTHER" id="PTHR48100:SF1">
    <property type="entry name" value="HISTIDINE PHOSPHATASE FAMILY PROTEIN-RELATED"/>
    <property type="match status" value="1"/>
</dbReference>
<dbReference type="Gene3D" id="3.40.50.1240">
    <property type="entry name" value="Phosphoglycerate mutase-like"/>
    <property type="match status" value="1"/>
</dbReference>
<dbReference type="EMBL" id="AUBJ02000001">
    <property type="protein sequence ID" value="MCP2332834.1"/>
    <property type="molecule type" value="Genomic_DNA"/>
</dbReference>
<dbReference type="SMART" id="SM00855">
    <property type="entry name" value="PGAM"/>
    <property type="match status" value="1"/>
</dbReference>
<dbReference type="SUPFAM" id="SSF53254">
    <property type="entry name" value="Phosphoglycerate mutase-like"/>
    <property type="match status" value="1"/>
</dbReference>
<dbReference type="PROSITE" id="PS00175">
    <property type="entry name" value="PG_MUTASE"/>
    <property type="match status" value="1"/>
</dbReference>
<dbReference type="InterPro" id="IPR050275">
    <property type="entry name" value="PGM_Phosphatase"/>
</dbReference>
<comment type="caution">
    <text evidence="3">The sequence shown here is derived from an EMBL/GenBank/DDBJ whole genome shotgun (WGS) entry which is preliminary data.</text>
</comment>
<proteinExistence type="predicted"/>
<dbReference type="InterPro" id="IPR029033">
    <property type="entry name" value="His_PPase_superfam"/>
</dbReference>
<dbReference type="Proteomes" id="UP000791080">
    <property type="component" value="Unassembled WGS sequence"/>
</dbReference>
<name>A0ABT1JKX6_ACTCY</name>
<dbReference type="RefSeq" id="WP_026417740.1">
    <property type="nucleotide sequence ID" value="NZ_AUBJ02000001.1"/>
</dbReference>
<evidence type="ECO:0000313" key="3">
    <source>
        <dbReference type="EMBL" id="MCP2332834.1"/>
    </source>
</evidence>
<evidence type="ECO:0000256" key="2">
    <source>
        <dbReference type="ARBA" id="ARBA00023235"/>
    </source>
</evidence>
<gene>
    <name evidence="3" type="ORF">G443_003104</name>
</gene>
<evidence type="ECO:0000256" key="1">
    <source>
        <dbReference type="ARBA" id="ARBA00023152"/>
    </source>
</evidence>
<dbReference type="CDD" id="cd07067">
    <property type="entry name" value="HP_PGM_like"/>
    <property type="match status" value="1"/>
</dbReference>
<keyword evidence="4" id="KW-1185">Reference proteome</keyword>
<dbReference type="Pfam" id="PF00300">
    <property type="entry name" value="His_Phos_1"/>
    <property type="match status" value="1"/>
</dbReference>
<dbReference type="InterPro" id="IPR001345">
    <property type="entry name" value="PG/BPGM_mutase_AS"/>
</dbReference>
<reference evidence="3 4" key="1">
    <citation type="submission" date="2022-06" db="EMBL/GenBank/DDBJ databases">
        <title>Genomic Encyclopedia of Type Strains, Phase I: the one thousand microbial genomes (KMG-I) project.</title>
        <authorList>
            <person name="Kyrpides N."/>
        </authorList>
    </citation>
    <scope>NUCLEOTIDE SEQUENCE [LARGE SCALE GENOMIC DNA]</scope>
    <source>
        <strain evidence="3 4">DSM 43889</strain>
    </source>
</reference>
<dbReference type="PANTHER" id="PTHR48100">
    <property type="entry name" value="BROAD-SPECIFICITY PHOSPHATASE YOR283W-RELATED"/>
    <property type="match status" value="1"/>
</dbReference>
<sequence length="220" mass="23271">MSAFRLVLARHGETESNVGGVLDSRPPGPPLTDLGRLQAEALAEELAEEPVVAVYASVATRARQTAAPLAARHGHTVEVLEGVHEVQCGELEGRSDVDALRTFHEIFGSWHTGLVSSRLPGGESGQDVLDRFLPVLEELRDRHPEGTVVLVSHGAALRLVGGWIAENVTGRAADEVLLPNTGRVVLEADTSLASGWRCVFWTGHDDIGDDQPAGAGAAGD</sequence>
<keyword evidence="1" id="KW-0324">Glycolysis</keyword>